<dbReference type="InterPro" id="IPR025255">
    <property type="entry name" value="DUF4202"/>
</dbReference>
<gene>
    <name evidence="1" type="ORF">K4G66_06590</name>
</gene>
<dbReference type="PANTHER" id="PTHR41729">
    <property type="entry name" value="GLUTAMYL-TRNA SYNTHETASE"/>
    <property type="match status" value="1"/>
</dbReference>
<reference evidence="1" key="2">
    <citation type="journal article" date="2024" name="Antonie Van Leeuwenhoek">
        <title>Roseihalotalea indica gen. nov., sp. nov., a halophilic Bacteroidetes from mesopelagic Southwest Indian Ocean with higher carbohydrate metabolic potential.</title>
        <authorList>
            <person name="Chen B."/>
            <person name="Zhang M."/>
            <person name="Lin D."/>
            <person name="Ye J."/>
            <person name="Tang K."/>
        </authorList>
    </citation>
    <scope>NUCLEOTIDE SEQUENCE</scope>
    <source>
        <strain evidence="1">TK19036</strain>
    </source>
</reference>
<name>A0AA49JFC9_9BACT</name>
<dbReference type="EMBL" id="CP120682">
    <property type="protein sequence ID" value="WKN38366.1"/>
    <property type="molecule type" value="Genomic_DNA"/>
</dbReference>
<organism evidence="1">
    <name type="scientific">Roseihalotalea indica</name>
    <dbReference type="NCBI Taxonomy" id="2867963"/>
    <lineage>
        <taxon>Bacteria</taxon>
        <taxon>Pseudomonadati</taxon>
        <taxon>Bacteroidota</taxon>
        <taxon>Cytophagia</taxon>
        <taxon>Cytophagales</taxon>
        <taxon>Catalimonadaceae</taxon>
        <taxon>Roseihalotalea</taxon>
    </lineage>
</organism>
<protein>
    <submittedName>
        <fullName evidence="1">DUF4202 domain-containing protein</fullName>
    </submittedName>
</protein>
<accession>A0AA49JFC9</accession>
<dbReference type="PANTHER" id="PTHR41729:SF1">
    <property type="entry name" value="GLUTAMYL-TRNA SYNTHETASE"/>
    <property type="match status" value="1"/>
</dbReference>
<evidence type="ECO:0000313" key="1">
    <source>
        <dbReference type="EMBL" id="WKN38366.1"/>
    </source>
</evidence>
<reference evidence="1" key="1">
    <citation type="journal article" date="2023" name="Comput. Struct. Biotechnol. J.">
        <title>Discovery of a novel marine Bacteroidetes with a rich repertoire of carbohydrate-active enzymes.</title>
        <authorList>
            <person name="Chen B."/>
            <person name="Liu G."/>
            <person name="Chen Q."/>
            <person name="Wang H."/>
            <person name="Liu L."/>
            <person name="Tang K."/>
        </authorList>
    </citation>
    <scope>NUCLEOTIDE SEQUENCE</scope>
    <source>
        <strain evidence="1">TK19036</strain>
    </source>
</reference>
<dbReference type="Pfam" id="PF13875">
    <property type="entry name" value="DUF4202"/>
    <property type="match status" value="1"/>
</dbReference>
<dbReference type="AlphaFoldDB" id="A0AA49JFC9"/>
<proteinExistence type="predicted"/>
<sequence>MTNPNNTDRLNQTLAAFDEANRQDPRVDHDEQGNEVPSELLYAQRMSQTLESFRPDASEALQLAARCQHIERWKIPREDYPMDRKGYLLWRSNLKKMHGERAAEIMQRHGYDEETIDRVVMLVNKKQLKRDDEVQALEDVICLVFLQYYFDEFREKHSEEKLIDIVAKTWRKMSDEGHEAALKLSMSPESLAIIQKAVA</sequence>